<reference evidence="1" key="1">
    <citation type="submission" date="2018-02" db="EMBL/GenBank/DDBJ databases">
        <title>Rhizophora mucronata_Transcriptome.</title>
        <authorList>
            <person name="Meera S.P."/>
            <person name="Sreeshan A."/>
            <person name="Augustine A."/>
        </authorList>
    </citation>
    <scope>NUCLEOTIDE SEQUENCE</scope>
    <source>
        <tissue evidence="1">Leaf</tissue>
    </source>
</reference>
<evidence type="ECO:0000313" key="1">
    <source>
        <dbReference type="EMBL" id="MBW89674.1"/>
    </source>
</evidence>
<accession>A0A2P2J870</accession>
<proteinExistence type="predicted"/>
<organism evidence="1">
    <name type="scientific">Rhizophora mucronata</name>
    <name type="common">Asiatic mangrove</name>
    <dbReference type="NCBI Taxonomy" id="61149"/>
    <lineage>
        <taxon>Eukaryota</taxon>
        <taxon>Viridiplantae</taxon>
        <taxon>Streptophyta</taxon>
        <taxon>Embryophyta</taxon>
        <taxon>Tracheophyta</taxon>
        <taxon>Spermatophyta</taxon>
        <taxon>Magnoliopsida</taxon>
        <taxon>eudicotyledons</taxon>
        <taxon>Gunneridae</taxon>
        <taxon>Pentapetalae</taxon>
        <taxon>rosids</taxon>
        <taxon>fabids</taxon>
        <taxon>Malpighiales</taxon>
        <taxon>Rhizophoraceae</taxon>
        <taxon>Rhizophora</taxon>
    </lineage>
</organism>
<name>A0A2P2J870_RHIMU</name>
<dbReference type="EMBL" id="GGEC01009191">
    <property type="protein sequence ID" value="MBW89674.1"/>
    <property type="molecule type" value="Transcribed_RNA"/>
</dbReference>
<protein>
    <submittedName>
        <fullName evidence="1">Uncharacterized protein</fullName>
    </submittedName>
</protein>
<sequence length="38" mass="4355">MPMFPLVCVVRYLFDIMLQRKAALQAQTEINVKTGSEL</sequence>
<dbReference type="AlphaFoldDB" id="A0A2P2J870"/>